<keyword evidence="7 14" id="KW-0165">Cleavage on pair of basic residues</keyword>
<accession>A0A3Q0S2V2</accession>
<protein>
    <recommendedName>
        <fullName evidence="3 14">Zona pellucida sperm-binding protein 3</fullName>
    </recommendedName>
</protein>
<dbReference type="GO" id="GO:0007339">
    <property type="term" value="P:binding of sperm to zona pellucida"/>
    <property type="evidence" value="ECO:0007669"/>
    <property type="project" value="UniProtKB-UniRule"/>
</dbReference>
<keyword evidence="8" id="KW-0812">Transmembrane</keyword>
<evidence type="ECO:0000256" key="12">
    <source>
        <dbReference type="ARBA" id="ARBA00023157"/>
    </source>
</evidence>
<dbReference type="GO" id="GO:0035803">
    <property type="term" value="P:egg coat formation"/>
    <property type="evidence" value="ECO:0007669"/>
    <property type="project" value="UniProtKB-UniRule"/>
</dbReference>
<comment type="subcellular location">
    <subcellularLocation>
        <location evidence="1">Secreted</location>
        <location evidence="1">Extracellular space</location>
        <location evidence="1">Extracellular matrix</location>
    </subcellularLocation>
    <subcellularLocation>
        <location evidence="14">Zona pellucida</location>
    </subcellularLocation>
    <subcellularLocation>
        <location evidence="14">Cell membrane</location>
        <topology evidence="14">Single-pass type I membrane protein</topology>
    </subcellularLocation>
</comment>
<comment type="similarity">
    <text evidence="2 14">Belongs to the ZP domain family. ZPC subfamily.</text>
</comment>
<organism evidence="16 17">
    <name type="scientific">Amphilophus citrinellus</name>
    <name type="common">Midas cichlid</name>
    <name type="synonym">Cichlasoma citrinellum</name>
    <dbReference type="NCBI Taxonomy" id="61819"/>
    <lineage>
        <taxon>Eukaryota</taxon>
        <taxon>Metazoa</taxon>
        <taxon>Chordata</taxon>
        <taxon>Craniata</taxon>
        <taxon>Vertebrata</taxon>
        <taxon>Euteleostomi</taxon>
        <taxon>Actinopterygii</taxon>
        <taxon>Neopterygii</taxon>
        <taxon>Teleostei</taxon>
        <taxon>Neoteleostei</taxon>
        <taxon>Acanthomorphata</taxon>
        <taxon>Ovalentaria</taxon>
        <taxon>Cichlomorphae</taxon>
        <taxon>Cichliformes</taxon>
        <taxon>Cichlidae</taxon>
        <taxon>New World cichlids</taxon>
        <taxon>Cichlasomatinae</taxon>
        <taxon>Heroini</taxon>
        <taxon>Amphilophus</taxon>
    </lineage>
</organism>
<dbReference type="Ensembl" id="ENSACIT00000017577.1">
    <property type="protein sequence ID" value="ENSACIP00000017112.1"/>
    <property type="gene ID" value="ENSACIG00000013260.1"/>
</dbReference>
<evidence type="ECO:0000313" key="16">
    <source>
        <dbReference type="Ensembl" id="ENSACIP00000017112.1"/>
    </source>
</evidence>
<evidence type="ECO:0000256" key="1">
    <source>
        <dbReference type="ARBA" id="ARBA00004498"/>
    </source>
</evidence>
<evidence type="ECO:0000256" key="5">
    <source>
        <dbReference type="ARBA" id="ARBA00022525"/>
    </source>
</evidence>
<evidence type="ECO:0000256" key="9">
    <source>
        <dbReference type="ARBA" id="ARBA00022729"/>
    </source>
</evidence>
<dbReference type="InterPro" id="IPR055356">
    <property type="entry name" value="ZP-N"/>
</dbReference>
<dbReference type="PROSITE" id="PS51034">
    <property type="entry name" value="ZP_2"/>
    <property type="match status" value="1"/>
</dbReference>
<evidence type="ECO:0000256" key="4">
    <source>
        <dbReference type="ARBA" id="ARBA00022475"/>
    </source>
</evidence>
<evidence type="ECO:0000256" key="8">
    <source>
        <dbReference type="ARBA" id="ARBA00022692"/>
    </source>
</evidence>
<dbReference type="Gene3D" id="2.60.40.3210">
    <property type="entry name" value="Zona pellucida, ZP-N domain"/>
    <property type="match status" value="1"/>
</dbReference>
<dbReference type="FunFam" id="2.60.40.3210:FF:000001">
    <property type="entry name" value="Zona pellucida sperm-binding protein 3"/>
    <property type="match status" value="1"/>
</dbReference>
<dbReference type="Pfam" id="PF00100">
    <property type="entry name" value="Zona_pellucida"/>
    <property type="match status" value="1"/>
</dbReference>
<dbReference type="PRINTS" id="PR00023">
    <property type="entry name" value="ZPELLUCIDA"/>
</dbReference>
<reference evidence="16" key="1">
    <citation type="submission" date="2025-08" db="UniProtKB">
        <authorList>
            <consortium name="Ensembl"/>
        </authorList>
    </citation>
    <scope>IDENTIFICATION</scope>
</reference>
<keyword evidence="13" id="KW-0325">Glycoprotein</keyword>
<dbReference type="STRING" id="61819.ENSACIP00000017112"/>
<dbReference type="Gene3D" id="2.60.40.4100">
    <property type="entry name" value="Zona pellucida, ZP-C domain"/>
    <property type="match status" value="1"/>
</dbReference>
<keyword evidence="12 14" id="KW-1015">Disulfide bond</keyword>
<keyword evidence="9 14" id="KW-0732">Signal</keyword>
<dbReference type="InterPro" id="IPR055355">
    <property type="entry name" value="ZP-C"/>
</dbReference>
<dbReference type="InterPro" id="IPR001507">
    <property type="entry name" value="ZP_dom"/>
</dbReference>
<evidence type="ECO:0000256" key="13">
    <source>
        <dbReference type="ARBA" id="ARBA00023180"/>
    </source>
</evidence>
<evidence type="ECO:0000256" key="6">
    <source>
        <dbReference type="ARBA" id="ARBA00022530"/>
    </source>
</evidence>
<evidence type="ECO:0000313" key="17">
    <source>
        <dbReference type="Proteomes" id="UP000261340"/>
    </source>
</evidence>
<keyword evidence="4 14" id="KW-1003">Cell membrane</keyword>
<dbReference type="PANTHER" id="PTHR11576">
    <property type="entry name" value="ZONA PELLUCIDA SPERM-BINDING PROTEIN 3"/>
    <property type="match status" value="1"/>
</dbReference>
<evidence type="ECO:0000256" key="3">
    <source>
        <dbReference type="ARBA" id="ARBA00017980"/>
    </source>
</evidence>
<evidence type="ECO:0000259" key="15">
    <source>
        <dbReference type="PROSITE" id="PS51034"/>
    </source>
</evidence>
<name>A0A3Q0S2V2_AMPCI</name>
<dbReference type="SMART" id="SM00241">
    <property type="entry name" value="ZP"/>
    <property type="match status" value="1"/>
</dbReference>
<proteinExistence type="inferred from homology"/>
<dbReference type="AlphaFoldDB" id="A0A3Q0S2V2"/>
<feature type="domain" description="ZP" evidence="15">
    <location>
        <begin position="73"/>
        <end position="338"/>
    </location>
</feature>
<dbReference type="GO" id="GO:2000344">
    <property type="term" value="P:positive regulation of acrosome reaction"/>
    <property type="evidence" value="ECO:0007669"/>
    <property type="project" value="UniProtKB-UniRule"/>
</dbReference>
<dbReference type="GO" id="GO:0035805">
    <property type="term" value="C:egg coat"/>
    <property type="evidence" value="ECO:0007669"/>
    <property type="project" value="UniProtKB-SubCell"/>
</dbReference>
<evidence type="ECO:0000256" key="10">
    <source>
        <dbReference type="ARBA" id="ARBA00022989"/>
    </source>
</evidence>
<keyword evidence="11" id="KW-0472">Membrane</keyword>
<dbReference type="FunFam" id="2.60.40.4100:FF:000002">
    <property type="entry name" value="Zona pellucida sperm-binding protein 3"/>
    <property type="match status" value="1"/>
</dbReference>
<dbReference type="GeneTree" id="ENSGT01030000234567"/>
<dbReference type="InterPro" id="IPR042235">
    <property type="entry name" value="ZP-C_dom"/>
</dbReference>
<dbReference type="Proteomes" id="UP000261340">
    <property type="component" value="Unplaced"/>
</dbReference>
<keyword evidence="10" id="KW-1133">Transmembrane helix</keyword>
<evidence type="ECO:0000256" key="11">
    <source>
        <dbReference type="ARBA" id="ARBA00023136"/>
    </source>
</evidence>
<dbReference type="GO" id="GO:0032190">
    <property type="term" value="F:acrosin binding"/>
    <property type="evidence" value="ECO:0007669"/>
    <property type="project" value="TreeGrafter"/>
</dbReference>
<dbReference type="GO" id="GO:0035804">
    <property type="term" value="F:structural constituent of egg coat"/>
    <property type="evidence" value="ECO:0007669"/>
    <property type="project" value="UniProtKB-UniRule"/>
</dbReference>
<evidence type="ECO:0000256" key="14">
    <source>
        <dbReference type="RuleBase" id="RU367066"/>
    </source>
</evidence>
<dbReference type="InterPro" id="IPR048290">
    <property type="entry name" value="ZP_chr"/>
</dbReference>
<keyword evidence="17" id="KW-1185">Reference proteome</keyword>
<comment type="function">
    <text evidence="14">Component of the zona pellucida, an extracellular matrix surrounding oocytes which mediates sperm binding, induction of the acrosome reaction and prevents post-fertilization polyspermy. The zona pellucida is composed of 3 to 4 glycoproteins, ZP1, ZP2, ZP3, and ZP4. ZP3 is essential for sperm binding and zona matrix formation.</text>
</comment>
<dbReference type="PANTHER" id="PTHR11576:SF2">
    <property type="entry name" value="ZONA PELLUCIDA SPERM-BINDING PROTEIN 3"/>
    <property type="match status" value="1"/>
</dbReference>
<evidence type="ECO:0000256" key="2">
    <source>
        <dbReference type="ARBA" id="ARBA00006735"/>
    </source>
</evidence>
<reference evidence="16" key="2">
    <citation type="submission" date="2025-09" db="UniProtKB">
        <authorList>
            <consortium name="Ensembl"/>
        </authorList>
    </citation>
    <scope>IDENTIFICATION</scope>
</reference>
<dbReference type="GO" id="GO:0005886">
    <property type="term" value="C:plasma membrane"/>
    <property type="evidence" value="ECO:0007669"/>
    <property type="project" value="UniProtKB-SubCell"/>
</dbReference>
<dbReference type="Pfam" id="PF23344">
    <property type="entry name" value="ZP-N"/>
    <property type="match status" value="1"/>
</dbReference>
<keyword evidence="5 14" id="KW-0964">Secreted</keyword>
<sequence>MDCNVQRFTPWCFIVFYFIISFQSSNLVHSRESSATKSYSWGRTNGSIQPHLTAVKRRQSAELRERPRPVAVKCHPDSMEVVVQADMFDTGFRVDGRHLRLGSDSAGGEEVCGAVPSGEAEFTIRTQLMACGTKLSSTKDKLIYSSVLVYSPEPSSDGLLRLEGATIPVECHYKKKYSVDGISLLPIWVPFVSTASAEDEIDFHLLLVTDDWKFQRGSYMYFLGDPIHFEVSAVIGNHMPLRVYIDHCVGTATPDADAVLRYDFIEHHGCLVDAYLTNSSSHFLPRTEEHKLRFQLDAFIFYQAPSNQVYVTCDVKAVPATMTVNSQNRACSLIDNRWHSVDGSDEACRSCDITHPVEDSLSTQPLKTAVSTKGRPAVSSLESLVQNKPKHHPATYVRFHPGFHQRRDIEFLQSSAKLMKKGINYKAREYNDKSVDLISLLNTLSKIRLLLNFYFTD</sequence>
<keyword evidence="6 14" id="KW-0272">Extracellular matrix</keyword>
<comment type="domain">
    <text evidence="14">The ZP domain is involved in the polymerization of the ZP proteins to form the zona pellucida.</text>
</comment>
<comment type="PTM">
    <text evidence="14">Proteolytically cleaved before the transmembrane segment to yield the secreted ectodomain incorporated in the zona pellucida.</text>
</comment>
<evidence type="ECO:0000256" key="7">
    <source>
        <dbReference type="ARBA" id="ARBA00022685"/>
    </source>
</evidence>